<evidence type="ECO:0000313" key="1">
    <source>
        <dbReference type="EMBL" id="EFJ40892.1"/>
    </source>
</evidence>
<keyword evidence="2" id="KW-1185">Reference proteome</keyword>
<name>D8UH96_VOLCA</name>
<proteinExistence type="predicted"/>
<dbReference type="RefSeq" id="XP_002958052.1">
    <property type="nucleotide sequence ID" value="XM_002958006.1"/>
</dbReference>
<dbReference type="GeneID" id="9623149"/>
<evidence type="ECO:0000313" key="2">
    <source>
        <dbReference type="Proteomes" id="UP000001058"/>
    </source>
</evidence>
<dbReference type="AlphaFoldDB" id="D8UH96"/>
<organism evidence="2">
    <name type="scientific">Volvox carteri f. nagariensis</name>
    <dbReference type="NCBI Taxonomy" id="3068"/>
    <lineage>
        <taxon>Eukaryota</taxon>
        <taxon>Viridiplantae</taxon>
        <taxon>Chlorophyta</taxon>
        <taxon>core chlorophytes</taxon>
        <taxon>Chlorophyceae</taxon>
        <taxon>CS clade</taxon>
        <taxon>Chlamydomonadales</taxon>
        <taxon>Volvocaceae</taxon>
        <taxon>Volvox</taxon>
    </lineage>
</organism>
<dbReference type="EMBL" id="GL378405">
    <property type="protein sequence ID" value="EFJ40892.1"/>
    <property type="molecule type" value="Genomic_DNA"/>
</dbReference>
<reference evidence="1 2" key="1">
    <citation type="journal article" date="2010" name="Science">
        <title>Genomic analysis of organismal complexity in the multicellular green alga Volvox carteri.</title>
        <authorList>
            <person name="Prochnik S.E."/>
            <person name="Umen J."/>
            <person name="Nedelcu A.M."/>
            <person name="Hallmann A."/>
            <person name="Miller S.M."/>
            <person name="Nishii I."/>
            <person name="Ferris P."/>
            <person name="Kuo A."/>
            <person name="Mitros T."/>
            <person name="Fritz-Laylin L.K."/>
            <person name="Hellsten U."/>
            <person name="Chapman J."/>
            <person name="Simakov O."/>
            <person name="Rensing S.A."/>
            <person name="Terry A."/>
            <person name="Pangilinan J."/>
            <person name="Kapitonov V."/>
            <person name="Jurka J."/>
            <person name="Salamov A."/>
            <person name="Shapiro H."/>
            <person name="Schmutz J."/>
            <person name="Grimwood J."/>
            <person name="Lindquist E."/>
            <person name="Lucas S."/>
            <person name="Grigoriev I.V."/>
            <person name="Schmitt R."/>
            <person name="Kirk D."/>
            <person name="Rokhsar D.S."/>
        </authorList>
    </citation>
    <scope>NUCLEOTIDE SEQUENCE [LARGE SCALE GENOMIC DNA]</scope>
    <source>
        <strain evidence="2">f. Nagariensis / Eve</strain>
    </source>
</reference>
<dbReference type="KEGG" id="vcn:VOLCADRAFT_99225"/>
<sequence>MASEQHKPALWGNGQYQHVMGLRALLVVTTGRAAVHAAKSVKPVPYRGRRKRLFKAFYDVPLLFVIRCVCATVKVGLHKLIGSKPTFIGTSRFVQAKMLAKLITTLATTVRREKRASCPFAEMDITFANQKISGSAQDYRGLSWINATSISDLKSALEIGP</sequence>
<accession>D8UH96</accession>
<dbReference type="InParanoid" id="D8UH96"/>
<protein>
    <submittedName>
        <fullName evidence="1">Uncharacterized protein</fullName>
    </submittedName>
</protein>
<dbReference type="Proteomes" id="UP000001058">
    <property type="component" value="Unassembled WGS sequence"/>
</dbReference>
<gene>
    <name evidence="1" type="ORF">VOLCADRAFT_99225</name>
</gene>